<proteinExistence type="predicted"/>
<sequence>MSSKPCASSLSDTMNTSSTAYLSLPSRLNLGMTGNINHTSCSGSNISSQCDMGNSCGHCDTTVASGMCSMRNDQSISNSSLTCKPYDTAVSRCLYDMGLTSTDNGTSLTVKPYDSAVTSRYSNTGRAKRPYDMVATSRFYEPRLISTSNHKRVSDSNMSVSSSPCDGNGSDRLAERTVSRDPCNVSVNSRYHARNVTVPASNGNVTCGERERHVCKRSWDKDDIATPCDRRQSSKTCTQTDTCTPYFASVPSTSWNKNDTRMSSDGSSTSKTFTVNDNSMPHFASVSSKSWNKNDVGTSCDRCFSSRACIKNDIGALNDVSSFRGSRDKTVTDLFSNERTANRSFDLKDTSKVSKSKNDSIFCRLGVTNTLCASGVKTMCQTGKYRKPSDKRGTLTVTNTGSHNASCYTGAFSGESDIEDGSISEACEYSSKSKI</sequence>
<keyword evidence="3" id="KW-1185">Reference proteome</keyword>
<gene>
    <name evidence="2" type="ORF">chiPu_0011977</name>
</gene>
<dbReference type="EMBL" id="BEZZ01000523">
    <property type="protein sequence ID" value="GCC33507.1"/>
    <property type="molecule type" value="Genomic_DNA"/>
</dbReference>
<name>A0A401SSX4_CHIPU</name>
<accession>A0A401SSX4</accession>
<evidence type="ECO:0000313" key="3">
    <source>
        <dbReference type="Proteomes" id="UP000287033"/>
    </source>
</evidence>
<dbReference type="Proteomes" id="UP000287033">
    <property type="component" value="Unassembled WGS sequence"/>
</dbReference>
<reference evidence="2 3" key="1">
    <citation type="journal article" date="2018" name="Nat. Ecol. Evol.">
        <title>Shark genomes provide insights into elasmobranch evolution and the origin of vertebrates.</title>
        <authorList>
            <person name="Hara Y"/>
            <person name="Yamaguchi K"/>
            <person name="Onimaru K"/>
            <person name="Kadota M"/>
            <person name="Koyanagi M"/>
            <person name="Keeley SD"/>
            <person name="Tatsumi K"/>
            <person name="Tanaka K"/>
            <person name="Motone F"/>
            <person name="Kageyama Y"/>
            <person name="Nozu R"/>
            <person name="Adachi N"/>
            <person name="Nishimura O"/>
            <person name="Nakagawa R"/>
            <person name="Tanegashima C"/>
            <person name="Kiyatake I"/>
            <person name="Matsumoto R"/>
            <person name="Murakumo K"/>
            <person name="Nishida K"/>
            <person name="Terakita A"/>
            <person name="Kuratani S"/>
            <person name="Sato K"/>
            <person name="Hyodo S Kuraku.S."/>
        </authorList>
    </citation>
    <scope>NUCLEOTIDE SEQUENCE [LARGE SCALE GENOMIC DNA]</scope>
</reference>
<evidence type="ECO:0000256" key="1">
    <source>
        <dbReference type="SAM" id="MobiDB-lite"/>
    </source>
</evidence>
<feature type="region of interest" description="Disordered" evidence="1">
    <location>
        <begin position="150"/>
        <end position="177"/>
    </location>
</feature>
<organism evidence="2 3">
    <name type="scientific">Chiloscyllium punctatum</name>
    <name type="common">Brownbanded bambooshark</name>
    <name type="synonym">Hemiscyllium punctatum</name>
    <dbReference type="NCBI Taxonomy" id="137246"/>
    <lineage>
        <taxon>Eukaryota</taxon>
        <taxon>Metazoa</taxon>
        <taxon>Chordata</taxon>
        <taxon>Craniata</taxon>
        <taxon>Vertebrata</taxon>
        <taxon>Chondrichthyes</taxon>
        <taxon>Elasmobranchii</taxon>
        <taxon>Galeomorphii</taxon>
        <taxon>Galeoidea</taxon>
        <taxon>Orectolobiformes</taxon>
        <taxon>Hemiscylliidae</taxon>
        <taxon>Chiloscyllium</taxon>
    </lineage>
</organism>
<comment type="caution">
    <text evidence="2">The sequence shown here is derived from an EMBL/GenBank/DDBJ whole genome shotgun (WGS) entry which is preliminary data.</text>
</comment>
<protein>
    <submittedName>
        <fullName evidence="2">Uncharacterized protein</fullName>
    </submittedName>
</protein>
<dbReference type="AlphaFoldDB" id="A0A401SSX4"/>
<evidence type="ECO:0000313" key="2">
    <source>
        <dbReference type="EMBL" id="GCC33507.1"/>
    </source>
</evidence>